<sequence length="407" mass="42025">MSDVSGAAASWAAVGRARDTGGDPFFRRITGRPAPGEVLVEGMLAINAASGDYLGLASDPRVREAAAAAARDLGASCSGSPLVIGTWSVHAQLAEELADFLQRPAVLLAATGFQANLTLACLFGEDRAVIADRHIHASLVDALRLGAAKNRRFRHNTPRHLAQLLEEASGQGLSPVVLTEGAFSLGGELAVLPEIADLGGRHAAMLIVDGAHDIGVLGPSGRGAGEHLGCEQKIDVLTGTFSKAFGAGGGFIAGSSELIEHCRVFGHAAVYSASMPPPTAAAALAALHIIRDESERRAVLSHLAHRLHDGLAELGHVRPNWASPIVALPAGDADQCLHTWRAMLEAGVFVAPFLPPGVPPGQSRLRLSVTAAHTDAHIDHILEVVGQFLPSGDTAGVAAEPVPCPAS</sequence>
<keyword evidence="9" id="KW-1185">Reference proteome</keyword>
<dbReference type="GO" id="GO:0008483">
    <property type="term" value="F:transaminase activity"/>
    <property type="evidence" value="ECO:0007669"/>
    <property type="project" value="UniProtKB-KW"/>
</dbReference>
<name>A0A5N8WUG8_9ACTN</name>
<dbReference type="GO" id="GO:0030170">
    <property type="term" value="F:pyridoxal phosphate binding"/>
    <property type="evidence" value="ECO:0007669"/>
    <property type="project" value="InterPro"/>
</dbReference>
<dbReference type="AlphaFoldDB" id="A0A5N8WUG8"/>
<dbReference type="SUPFAM" id="SSF53383">
    <property type="entry name" value="PLP-dependent transferases"/>
    <property type="match status" value="1"/>
</dbReference>
<dbReference type="Pfam" id="PF00155">
    <property type="entry name" value="Aminotran_1_2"/>
    <property type="match status" value="1"/>
</dbReference>
<reference evidence="8 9" key="1">
    <citation type="submission" date="2019-09" db="EMBL/GenBank/DDBJ databases">
        <authorList>
            <person name="Duangmal K."/>
            <person name="Teo W.F.A."/>
            <person name="Lipun K."/>
        </authorList>
    </citation>
    <scope>NUCLEOTIDE SEQUENCE [LARGE SCALE GENOMIC DNA]</scope>
    <source>
        <strain evidence="8 9">K1PN6</strain>
    </source>
</reference>
<dbReference type="InterPro" id="IPR050087">
    <property type="entry name" value="AON_synthase_class-II"/>
</dbReference>
<dbReference type="Gene3D" id="3.90.1150.10">
    <property type="entry name" value="Aspartate Aminotransferase, domain 1"/>
    <property type="match status" value="1"/>
</dbReference>
<dbReference type="InterPro" id="IPR015421">
    <property type="entry name" value="PyrdxlP-dep_Trfase_major"/>
</dbReference>
<comment type="similarity">
    <text evidence="6">Belongs to the class-II pyridoxal-phosphate-dependent aminotransferase family.</text>
</comment>
<evidence type="ECO:0000313" key="8">
    <source>
        <dbReference type="EMBL" id="MPY51050.1"/>
    </source>
</evidence>
<gene>
    <name evidence="8" type="ORF">FPZ41_21675</name>
</gene>
<evidence type="ECO:0000256" key="3">
    <source>
        <dbReference type="ARBA" id="ARBA00022679"/>
    </source>
</evidence>
<evidence type="ECO:0000256" key="1">
    <source>
        <dbReference type="ARBA" id="ARBA00001933"/>
    </source>
</evidence>
<dbReference type="PROSITE" id="PS00599">
    <property type="entry name" value="AA_TRANSFER_CLASS_2"/>
    <property type="match status" value="1"/>
</dbReference>
<keyword evidence="8" id="KW-0032">Aminotransferase</keyword>
<comment type="cofactor">
    <cofactor evidence="1 6">
        <name>pyridoxal 5'-phosphate</name>
        <dbReference type="ChEBI" id="CHEBI:597326"/>
    </cofactor>
</comment>
<dbReference type="InterPro" id="IPR004839">
    <property type="entry name" value="Aminotransferase_I/II_large"/>
</dbReference>
<evidence type="ECO:0000313" key="9">
    <source>
        <dbReference type="Proteomes" id="UP000373149"/>
    </source>
</evidence>
<dbReference type="GO" id="GO:0008710">
    <property type="term" value="F:8-amino-7-oxononanoate synthase activity"/>
    <property type="evidence" value="ECO:0007669"/>
    <property type="project" value="UniProtKB-EC"/>
</dbReference>
<protein>
    <recommendedName>
        <fullName evidence="2">8-amino-7-oxononanoate synthase</fullName>
        <ecNumber evidence="2">2.3.1.47</ecNumber>
    </recommendedName>
</protein>
<dbReference type="PANTHER" id="PTHR13693">
    <property type="entry name" value="CLASS II AMINOTRANSFERASE/8-AMINO-7-OXONONANOATE SYNTHASE"/>
    <property type="match status" value="1"/>
</dbReference>
<dbReference type="EC" id="2.3.1.47" evidence="2"/>
<evidence type="ECO:0000259" key="7">
    <source>
        <dbReference type="Pfam" id="PF00155"/>
    </source>
</evidence>
<feature type="domain" description="Aminotransferase class I/classII large" evidence="7">
    <location>
        <begin position="46"/>
        <end position="384"/>
    </location>
</feature>
<accession>A0A5N8WUG8</accession>
<dbReference type="InterPro" id="IPR015422">
    <property type="entry name" value="PyrdxlP-dep_Trfase_small"/>
</dbReference>
<dbReference type="EMBL" id="VMNX01000081">
    <property type="protein sequence ID" value="MPY51050.1"/>
    <property type="molecule type" value="Genomic_DNA"/>
</dbReference>
<organism evidence="8 9">
    <name type="scientific">Streptomyces acidicola</name>
    <dbReference type="NCBI Taxonomy" id="2596892"/>
    <lineage>
        <taxon>Bacteria</taxon>
        <taxon>Bacillati</taxon>
        <taxon>Actinomycetota</taxon>
        <taxon>Actinomycetes</taxon>
        <taxon>Kitasatosporales</taxon>
        <taxon>Streptomycetaceae</taxon>
        <taxon>Streptomyces</taxon>
    </lineage>
</organism>
<evidence type="ECO:0000256" key="6">
    <source>
        <dbReference type="RuleBase" id="RU003693"/>
    </source>
</evidence>
<dbReference type="RefSeq" id="WP_152865034.1">
    <property type="nucleotide sequence ID" value="NZ_VMNX01000081.1"/>
</dbReference>
<evidence type="ECO:0000256" key="4">
    <source>
        <dbReference type="ARBA" id="ARBA00022898"/>
    </source>
</evidence>
<keyword evidence="3 8" id="KW-0808">Transferase</keyword>
<dbReference type="PANTHER" id="PTHR13693:SF3">
    <property type="entry name" value="LD36009P"/>
    <property type="match status" value="1"/>
</dbReference>
<proteinExistence type="inferred from homology"/>
<evidence type="ECO:0000256" key="2">
    <source>
        <dbReference type="ARBA" id="ARBA00013187"/>
    </source>
</evidence>
<comment type="caution">
    <text evidence="8">The sequence shown here is derived from an EMBL/GenBank/DDBJ whole genome shotgun (WGS) entry which is preliminary data.</text>
</comment>
<dbReference type="InterPro" id="IPR001917">
    <property type="entry name" value="Aminotrans_II_pyridoxalP_BS"/>
</dbReference>
<evidence type="ECO:0000256" key="5">
    <source>
        <dbReference type="ARBA" id="ARBA00047715"/>
    </source>
</evidence>
<dbReference type="Gene3D" id="3.40.640.10">
    <property type="entry name" value="Type I PLP-dependent aspartate aminotransferase-like (Major domain)"/>
    <property type="match status" value="1"/>
</dbReference>
<dbReference type="Proteomes" id="UP000373149">
    <property type="component" value="Unassembled WGS sequence"/>
</dbReference>
<comment type="catalytic activity">
    <reaction evidence="5">
        <text>6-carboxyhexanoyl-[ACP] + L-alanine + H(+) = (8S)-8-amino-7-oxononanoate + holo-[ACP] + CO2</text>
        <dbReference type="Rhea" id="RHEA:42288"/>
        <dbReference type="Rhea" id="RHEA-COMP:9685"/>
        <dbReference type="Rhea" id="RHEA-COMP:9955"/>
        <dbReference type="ChEBI" id="CHEBI:15378"/>
        <dbReference type="ChEBI" id="CHEBI:16526"/>
        <dbReference type="ChEBI" id="CHEBI:57972"/>
        <dbReference type="ChEBI" id="CHEBI:64479"/>
        <dbReference type="ChEBI" id="CHEBI:78846"/>
        <dbReference type="ChEBI" id="CHEBI:149468"/>
        <dbReference type="EC" id="2.3.1.47"/>
    </reaction>
</comment>
<dbReference type="InterPro" id="IPR015424">
    <property type="entry name" value="PyrdxlP-dep_Trfase"/>
</dbReference>
<keyword evidence="4 6" id="KW-0663">Pyridoxal phosphate</keyword>